<name>A0ABW3DBK6_9BACL</name>
<protein>
    <submittedName>
        <fullName evidence="1">Uncharacterized protein</fullName>
    </submittedName>
</protein>
<accession>A0ABW3DBK6</accession>
<evidence type="ECO:0000313" key="2">
    <source>
        <dbReference type="Proteomes" id="UP001597120"/>
    </source>
</evidence>
<reference evidence="2" key="1">
    <citation type="journal article" date="2019" name="Int. J. Syst. Evol. Microbiol.">
        <title>The Global Catalogue of Microorganisms (GCM) 10K type strain sequencing project: providing services to taxonomists for standard genome sequencing and annotation.</title>
        <authorList>
            <consortium name="The Broad Institute Genomics Platform"/>
            <consortium name="The Broad Institute Genome Sequencing Center for Infectious Disease"/>
            <person name="Wu L."/>
            <person name="Ma J."/>
        </authorList>
    </citation>
    <scope>NUCLEOTIDE SEQUENCE [LARGE SCALE GENOMIC DNA]</scope>
    <source>
        <strain evidence="2">CCUG 57263</strain>
    </source>
</reference>
<dbReference type="RefSeq" id="WP_379289393.1">
    <property type="nucleotide sequence ID" value="NZ_JBHTIU010000053.1"/>
</dbReference>
<evidence type="ECO:0000313" key="1">
    <source>
        <dbReference type="EMBL" id="MFD0870691.1"/>
    </source>
</evidence>
<comment type="caution">
    <text evidence="1">The sequence shown here is derived from an EMBL/GenBank/DDBJ whole genome shotgun (WGS) entry which is preliminary data.</text>
</comment>
<sequence length="61" mass="7059">MKSEATFLGRLYDAIRKEPFRRKIVIAPSYMEGQSWLMRICRAFGPVMNVEVHTVQCQGLV</sequence>
<dbReference type="EMBL" id="JBHTIU010000053">
    <property type="protein sequence ID" value="MFD0870691.1"/>
    <property type="molecule type" value="Genomic_DNA"/>
</dbReference>
<keyword evidence="2" id="KW-1185">Reference proteome</keyword>
<gene>
    <name evidence="1" type="ORF">ACFQ03_16170</name>
</gene>
<dbReference type="Proteomes" id="UP001597120">
    <property type="component" value="Unassembled WGS sequence"/>
</dbReference>
<proteinExistence type="predicted"/>
<organism evidence="1 2">
    <name type="scientific">Paenibacillus residui</name>
    <dbReference type="NCBI Taxonomy" id="629724"/>
    <lineage>
        <taxon>Bacteria</taxon>
        <taxon>Bacillati</taxon>
        <taxon>Bacillota</taxon>
        <taxon>Bacilli</taxon>
        <taxon>Bacillales</taxon>
        <taxon>Paenibacillaceae</taxon>
        <taxon>Paenibacillus</taxon>
    </lineage>
</organism>